<feature type="transmembrane region" description="Helical" evidence="1">
    <location>
        <begin position="57"/>
        <end position="78"/>
    </location>
</feature>
<organism evidence="2 3">
    <name type="scientific">Psychromarinibacter halotolerans</name>
    <dbReference type="NCBI Taxonomy" id="1775175"/>
    <lineage>
        <taxon>Bacteria</taxon>
        <taxon>Pseudomonadati</taxon>
        <taxon>Pseudomonadota</taxon>
        <taxon>Alphaproteobacteria</taxon>
        <taxon>Rhodobacterales</taxon>
        <taxon>Paracoccaceae</taxon>
        <taxon>Psychromarinibacter</taxon>
    </lineage>
</organism>
<feature type="transmembrane region" description="Helical" evidence="1">
    <location>
        <begin position="123"/>
        <end position="143"/>
    </location>
</feature>
<keyword evidence="1" id="KW-0812">Transmembrane</keyword>
<comment type="caution">
    <text evidence="2">The sequence shown here is derived from an EMBL/GenBank/DDBJ whole genome shotgun (WGS) entry which is preliminary data.</text>
</comment>
<evidence type="ECO:0000256" key="1">
    <source>
        <dbReference type="SAM" id="Phobius"/>
    </source>
</evidence>
<proteinExistence type="predicted"/>
<reference evidence="3" key="1">
    <citation type="journal article" date="2019" name="Int. J. Syst. Evol. Microbiol.">
        <title>The Global Catalogue of Microorganisms (GCM) 10K type strain sequencing project: providing services to taxonomists for standard genome sequencing and annotation.</title>
        <authorList>
            <consortium name="The Broad Institute Genomics Platform"/>
            <consortium name="The Broad Institute Genome Sequencing Center for Infectious Disease"/>
            <person name="Wu L."/>
            <person name="Ma J."/>
        </authorList>
    </citation>
    <scope>NUCLEOTIDE SEQUENCE [LARGE SCALE GENOMIC DNA]</scope>
    <source>
        <strain evidence="3">KCTC 52366</strain>
    </source>
</reference>
<dbReference type="EMBL" id="JBHRTB010000010">
    <property type="protein sequence ID" value="MFC3143347.1"/>
    <property type="molecule type" value="Genomic_DNA"/>
</dbReference>
<protein>
    <submittedName>
        <fullName evidence="2">Uncharacterized protein</fullName>
    </submittedName>
</protein>
<dbReference type="RefSeq" id="WP_275630641.1">
    <property type="nucleotide sequence ID" value="NZ_JARGYD010000001.1"/>
</dbReference>
<sequence length="148" mass="16400">MPNDQDYFKTLISLLEADKQQLMILIGLEIGLPILTLKDLSFGKVVFDTSETIPDALRISLGISIVLLFAAAAVHWTYMRRVHMNAFAVARLMLQTGNGEDARQLVFDGETGLWARHGYKFNLGMALLVAGLLTYAVFVWLHVSGMSA</sequence>
<keyword evidence="3" id="KW-1185">Reference proteome</keyword>
<gene>
    <name evidence="2" type="ORF">ACFOGP_11540</name>
</gene>
<keyword evidence="1" id="KW-1133">Transmembrane helix</keyword>
<keyword evidence="1" id="KW-0472">Membrane</keyword>
<dbReference type="Proteomes" id="UP001595632">
    <property type="component" value="Unassembled WGS sequence"/>
</dbReference>
<accession>A0ABV7GU54</accession>
<name>A0ABV7GU54_9RHOB</name>
<evidence type="ECO:0000313" key="2">
    <source>
        <dbReference type="EMBL" id="MFC3143347.1"/>
    </source>
</evidence>
<evidence type="ECO:0000313" key="3">
    <source>
        <dbReference type="Proteomes" id="UP001595632"/>
    </source>
</evidence>